<proteinExistence type="inferred from homology"/>
<dbReference type="PROSITE" id="PS50850">
    <property type="entry name" value="MFS"/>
    <property type="match status" value="1"/>
</dbReference>
<evidence type="ECO:0000256" key="3">
    <source>
        <dbReference type="ARBA" id="ARBA00022692"/>
    </source>
</evidence>
<feature type="transmembrane region" description="Helical" evidence="7">
    <location>
        <begin position="428"/>
        <end position="449"/>
    </location>
</feature>
<feature type="transmembrane region" description="Helical" evidence="7">
    <location>
        <begin position="65"/>
        <end position="86"/>
    </location>
</feature>
<feature type="domain" description="Major facilitator superfamily (MFS) profile" evidence="8">
    <location>
        <begin position="73"/>
        <end position="488"/>
    </location>
</feature>
<evidence type="ECO:0000256" key="4">
    <source>
        <dbReference type="ARBA" id="ARBA00022989"/>
    </source>
</evidence>
<sequence length="519" mass="58012">MGAAVWQCRFGSMGTQDVEDRELTTTVSYDEKPIGTAAGHDRAEVLVGDETLESLGVSEEEIRKVFWKVDFFILPVLAVCYVFYYVDKTTLSYAAIFGIKDDLELKGEEYSWLSSIFYFGFLVWSFPSNYLMLRSPVAKYLGINIFFWGAFLIIQAACEDFWSLALVRALGGAAEAISDPAFMLITSMWYTRRQQPIRIGLWYTANGIGVAVGGLLGYGIGQIKGSLPSWKYEFIIIGAACAAWGIYIFLFVPDTPMDAKFLNERQKKILVLKLRENQTGISSNVFKMHQFKEALLDIKIWIFFLIGFFGNIPNGGFSNFGTLIIQGFGFSVLGTTLLQIPYGAVISIAILLAVYINDRLLPPGKGRCMMVVIFMLPNLSGAFGLYFLPDDNQVGRLICYYLSGPYNAAFVLFLSLSTSNVAGHTKKITANTLLFIGVCVGNIAGPFFYKSSQAPRYPLGMGSLLFSHFMEIALVIALGLLYWNENRRRDQTNIGATEDLSNAFMDMTDKENKNLRYVY</sequence>
<evidence type="ECO:0000259" key="8">
    <source>
        <dbReference type="PROSITE" id="PS50850"/>
    </source>
</evidence>
<feature type="transmembrane region" description="Helical" evidence="7">
    <location>
        <begin position="461"/>
        <end position="483"/>
    </location>
</feature>
<dbReference type="OrthoDB" id="4454541at2759"/>
<dbReference type="VEuPathDB" id="FungiDB:TRICI_006030"/>
<dbReference type="GO" id="GO:0022857">
    <property type="term" value="F:transmembrane transporter activity"/>
    <property type="evidence" value="ECO:0007669"/>
    <property type="project" value="InterPro"/>
</dbReference>
<dbReference type="GO" id="GO:0016020">
    <property type="term" value="C:membrane"/>
    <property type="evidence" value="ECO:0007669"/>
    <property type="project" value="UniProtKB-SubCell"/>
</dbReference>
<dbReference type="EMBL" id="SWFS01000482">
    <property type="protein sequence ID" value="KAA8901665.1"/>
    <property type="molecule type" value="Genomic_DNA"/>
</dbReference>
<dbReference type="Proteomes" id="UP000761534">
    <property type="component" value="Unassembled WGS sequence"/>
</dbReference>
<gene>
    <name evidence="9" type="ORF">TRICI_006030</name>
</gene>
<protein>
    <recommendedName>
        <fullName evidence="8">Major facilitator superfamily (MFS) profile domain-containing protein</fullName>
    </recommendedName>
</protein>
<dbReference type="PANTHER" id="PTHR43791:SF26">
    <property type="entry name" value="ALLANTOATE TRANSPORTER, PUTATIVE (AFU_ORTHOLOGUE AFUA_5G09470)-RELATED"/>
    <property type="match status" value="1"/>
</dbReference>
<keyword evidence="2" id="KW-0813">Transport</keyword>
<feature type="transmembrane region" description="Helical" evidence="7">
    <location>
        <begin position="294"/>
        <end position="312"/>
    </location>
</feature>
<dbReference type="PANTHER" id="PTHR43791">
    <property type="entry name" value="PERMEASE-RELATED"/>
    <property type="match status" value="1"/>
</dbReference>
<dbReference type="Gene3D" id="1.20.1250.20">
    <property type="entry name" value="MFS general substrate transporter like domains"/>
    <property type="match status" value="2"/>
</dbReference>
<feature type="transmembrane region" description="Helical" evidence="7">
    <location>
        <begin position="332"/>
        <end position="356"/>
    </location>
</feature>
<keyword evidence="5 7" id="KW-0472">Membrane</keyword>
<evidence type="ECO:0000256" key="2">
    <source>
        <dbReference type="ARBA" id="ARBA00022448"/>
    </source>
</evidence>
<evidence type="ECO:0000256" key="1">
    <source>
        <dbReference type="ARBA" id="ARBA00004141"/>
    </source>
</evidence>
<evidence type="ECO:0000256" key="5">
    <source>
        <dbReference type="ARBA" id="ARBA00023136"/>
    </source>
</evidence>
<comment type="subcellular location">
    <subcellularLocation>
        <location evidence="1">Membrane</location>
        <topology evidence="1">Multi-pass membrane protein</topology>
    </subcellularLocation>
</comment>
<keyword evidence="3 7" id="KW-0812">Transmembrane</keyword>
<evidence type="ECO:0000256" key="6">
    <source>
        <dbReference type="ARBA" id="ARBA00037968"/>
    </source>
</evidence>
<feature type="transmembrane region" description="Helical" evidence="7">
    <location>
        <begin position="232"/>
        <end position="252"/>
    </location>
</feature>
<dbReference type="InterPro" id="IPR020846">
    <property type="entry name" value="MFS_dom"/>
</dbReference>
<feature type="transmembrane region" description="Helical" evidence="7">
    <location>
        <begin position="140"/>
        <end position="157"/>
    </location>
</feature>
<evidence type="ECO:0000256" key="7">
    <source>
        <dbReference type="SAM" id="Phobius"/>
    </source>
</evidence>
<keyword evidence="10" id="KW-1185">Reference proteome</keyword>
<keyword evidence="4 7" id="KW-1133">Transmembrane helix</keyword>
<dbReference type="Pfam" id="PF07690">
    <property type="entry name" value="MFS_1"/>
    <property type="match status" value="1"/>
</dbReference>
<feature type="transmembrane region" description="Helical" evidence="7">
    <location>
        <begin position="169"/>
        <end position="189"/>
    </location>
</feature>
<organism evidence="9 10">
    <name type="scientific">Trichomonascus ciferrii</name>
    <dbReference type="NCBI Taxonomy" id="44093"/>
    <lineage>
        <taxon>Eukaryota</taxon>
        <taxon>Fungi</taxon>
        <taxon>Dikarya</taxon>
        <taxon>Ascomycota</taxon>
        <taxon>Saccharomycotina</taxon>
        <taxon>Dipodascomycetes</taxon>
        <taxon>Dipodascales</taxon>
        <taxon>Trichomonascaceae</taxon>
        <taxon>Trichomonascus</taxon>
        <taxon>Trichomonascus ciferrii complex</taxon>
    </lineage>
</organism>
<evidence type="ECO:0000313" key="9">
    <source>
        <dbReference type="EMBL" id="KAA8901665.1"/>
    </source>
</evidence>
<dbReference type="InterPro" id="IPR036259">
    <property type="entry name" value="MFS_trans_sf"/>
</dbReference>
<dbReference type="InterPro" id="IPR011701">
    <property type="entry name" value="MFS"/>
</dbReference>
<comment type="caution">
    <text evidence="9">The sequence shown here is derived from an EMBL/GenBank/DDBJ whole genome shotgun (WGS) entry which is preliminary data.</text>
</comment>
<dbReference type="FunFam" id="1.20.1250.20:FF:000064">
    <property type="entry name" value="MFS allantoate transporter"/>
    <property type="match status" value="1"/>
</dbReference>
<dbReference type="AlphaFoldDB" id="A0A642UP78"/>
<dbReference type="SUPFAM" id="SSF103473">
    <property type="entry name" value="MFS general substrate transporter"/>
    <property type="match status" value="1"/>
</dbReference>
<comment type="similarity">
    <text evidence="6">Belongs to the major facilitator superfamily. Allantoate permease family.</text>
</comment>
<feature type="transmembrane region" description="Helical" evidence="7">
    <location>
        <begin position="201"/>
        <end position="220"/>
    </location>
</feature>
<feature type="transmembrane region" description="Helical" evidence="7">
    <location>
        <begin position="110"/>
        <end position="133"/>
    </location>
</feature>
<accession>A0A642UP78</accession>
<feature type="transmembrane region" description="Helical" evidence="7">
    <location>
        <begin position="368"/>
        <end position="388"/>
    </location>
</feature>
<evidence type="ECO:0000313" key="10">
    <source>
        <dbReference type="Proteomes" id="UP000761534"/>
    </source>
</evidence>
<feature type="transmembrane region" description="Helical" evidence="7">
    <location>
        <begin position="394"/>
        <end position="416"/>
    </location>
</feature>
<name>A0A642UP78_9ASCO</name>
<reference evidence="9" key="1">
    <citation type="journal article" date="2019" name="G3 (Bethesda)">
        <title>Genome Assemblies of Two Rare Opportunistic Yeast Pathogens: Diutina rugosa (syn. Candida rugosa) and Trichomonascus ciferrii (syn. Candida ciferrii).</title>
        <authorList>
            <person name="Mixao V."/>
            <person name="Saus E."/>
            <person name="Hansen A.P."/>
            <person name="Lass-Florl C."/>
            <person name="Gabaldon T."/>
        </authorList>
    </citation>
    <scope>NUCLEOTIDE SEQUENCE</scope>
    <source>
        <strain evidence="9">CBS 4856</strain>
    </source>
</reference>